<keyword evidence="3 8" id="KW-0548">Nucleotidyltransferase</keyword>
<comment type="cofactor">
    <cofactor evidence="8">
        <name>Zn(2+)</name>
        <dbReference type="ChEBI" id="CHEBI:29105"/>
    </cofactor>
    <text evidence="8">Binds 2 Zn(2+) ions per subunit.</text>
</comment>
<dbReference type="NCBIfam" id="TIGR02386">
    <property type="entry name" value="rpoC_TIGR"/>
    <property type="match status" value="1"/>
</dbReference>
<keyword evidence="4 8" id="KW-0479">Metal-binding</keyword>
<feature type="binding site" evidence="8">
    <location>
        <position position="458"/>
    </location>
    <ligand>
        <name>Mg(2+)</name>
        <dbReference type="ChEBI" id="CHEBI:18420"/>
    </ligand>
</feature>
<feature type="binding site" evidence="8">
    <location>
        <position position="85"/>
    </location>
    <ligand>
        <name>Zn(2+)</name>
        <dbReference type="ChEBI" id="CHEBI:29105"/>
        <label>1</label>
    </ligand>
</feature>
<comment type="catalytic activity">
    <reaction evidence="7 8 9">
        <text>RNA(n) + a ribonucleoside 5'-triphosphate = RNA(n+1) + diphosphate</text>
        <dbReference type="Rhea" id="RHEA:21248"/>
        <dbReference type="Rhea" id="RHEA-COMP:14527"/>
        <dbReference type="Rhea" id="RHEA-COMP:17342"/>
        <dbReference type="ChEBI" id="CHEBI:33019"/>
        <dbReference type="ChEBI" id="CHEBI:61557"/>
        <dbReference type="ChEBI" id="CHEBI:140395"/>
        <dbReference type="EC" id="2.7.7.6"/>
    </reaction>
</comment>
<dbReference type="InterPro" id="IPR007080">
    <property type="entry name" value="RNA_pol_Rpb1_1"/>
</dbReference>
<keyword evidence="5 8" id="KW-0862">Zinc</keyword>
<sequence length="1410" mass="155001">MKSLLDLFKQFTPDEHFDAIRIGLASPEKIRSWSFGEVKKPETINYRTFKPERDGLFCAKIFGPIKDYECLCGKYKRLKHRGVICEKCGVEVTQTKVRRERMGHIDLAAPCAHIWFLKSLPSRLGLILDMTLRDIERVLYFEAYVVTDPGMTPLKKFGIMSEDDFDAKRKEFGDEFVAKMGAEGIKELLQAIDLDIEIEKLRNDLTGSELKIKKNAKRLKVLEAFKKSGIKPEWMVLDVLPVLPPDLRPLVPLDGGRFATSDLNDLYRRVINRNSRLRRLLELKAPEIIARNEKRMLQEAVDSLLDNGRRGKAMTGANKRALKSLADMIKGKSGRFRQNLLGKRVDYSGRSVIVVGPTLKLHQCGLPKLMALELFKPFIFSRLEAMGIATTIKAAKKEVEAGTPVVWDILEEVIKEHPVLLNRAPTLHRLGIQAFEPILIEGKAIQLHPLVCAAFNADFDGDQMAVHIPLSVEAQLEARTLMLASNNVLFPASGEPSIVPSQDVVLGLYYATRERINGKGEGMIFADLAELQRALDNEVVEITAKVSVRLVQYTLDKATGEFTPFTTLVDTTVGRALLSEILPKGLPFDVLNKALKKKEISRLINTSFRKCGLKETVVFADKLLQNGFRLATRAGISIAVDDMLVPKEKPGIIDRAEKEVKEIAQQYASGLVTAGERYNKVVDIWGKAGDEISKVMMAQLAKQKTTDRDGKEVDQESFNSIYMMADSGARGSAAQIRQLAGMRGLMAKPDGSIIETPITANFREGLNVLQYFISTHGARKGLADTALKTANSGYLTRRLVDVTQDLVVNQQDCGTSNGTVMRAIVEGGEVIESLRDRILGRTICEDVVHPENRAVMFTAGTLLDEDMLDEMEAAGVDEVKVRTALTCETRFGICAKCYGRDLGRGGLVNIGEAVGVIAAQSIGEPGTQLTMRTFHIGGAASRAAVASSVEAKSSGSIGFNATMRYVTNSKGELVVISRSGEIIIHDEIGRERERHKVPYGAILAVKADQQIKAGAILANWDPLTRPIITEFAGQVKFENVEEGLTVAKQVNDVTGLSSLVVIDPKHRGSAKVVRPLVKLLDASGNEVKIPGTDHSVTVGFQIGALLEVRDGQDVGPGHVLARIPVEGQKTRDITGGLPRVAELFEARSPKDKGMLAEMTGTVSFGKETKGKVRLQITDPEGKIWDELIPKEKNILVHEGQVVNKGESVVDGPADPQDILRLLGIEELSRYIVDEVQDVYRLQGVKINDKHIEVIVRQMLRRVIVESVGDSNYIAGEQIERSEILNTNDALRAEGKIPATYSNVLLGITKASLSTDSFISAASFQETTRVLTEAAIMGKRDELRGLKENVIVGRLIPAGTGMAYHEARKVKEKMDDEERRAIAEADALSLAADQADQADQSDASSASEAAE</sequence>
<dbReference type="GO" id="GO:0000428">
    <property type="term" value="C:DNA-directed RNA polymerase complex"/>
    <property type="evidence" value="ECO:0007669"/>
    <property type="project" value="UniProtKB-KW"/>
</dbReference>
<proteinExistence type="inferred from homology"/>
<feature type="binding site" evidence="8">
    <location>
        <position position="460"/>
    </location>
    <ligand>
        <name>Mg(2+)</name>
        <dbReference type="ChEBI" id="CHEBI:18420"/>
    </ligand>
</feature>
<feature type="binding site" evidence="8">
    <location>
        <position position="72"/>
    </location>
    <ligand>
        <name>Zn(2+)</name>
        <dbReference type="ChEBI" id="CHEBI:29105"/>
        <label>1</label>
    </ligand>
</feature>
<keyword evidence="8" id="KW-0460">Magnesium</keyword>
<dbReference type="InterPro" id="IPR007081">
    <property type="entry name" value="RNA_pol_Rpb1_5"/>
</dbReference>
<evidence type="ECO:0000256" key="5">
    <source>
        <dbReference type="ARBA" id="ARBA00022833"/>
    </source>
</evidence>
<dbReference type="Gene3D" id="1.10.150.390">
    <property type="match status" value="1"/>
</dbReference>
<comment type="function">
    <text evidence="8 9">DNA-dependent RNA polymerase catalyzes the transcription of DNA into RNA using the four ribonucleoside triphosphates as substrates.</text>
</comment>
<protein>
    <recommendedName>
        <fullName evidence="8">DNA-directed RNA polymerase subunit beta'</fullName>
        <shortName evidence="8">RNAP subunit beta'</shortName>
        <ecNumber evidence="8">2.7.7.6</ecNumber>
    </recommendedName>
    <alternativeName>
        <fullName evidence="8">RNA polymerase subunit beta'</fullName>
    </alternativeName>
    <alternativeName>
        <fullName evidence="8">Transcriptase subunit beta'</fullName>
    </alternativeName>
</protein>
<comment type="caution">
    <text evidence="12">The sequence shown here is derived from an EMBL/GenBank/DDBJ whole genome shotgun (WGS) entry which is preliminary data.</text>
</comment>
<dbReference type="Pfam" id="PF05000">
    <property type="entry name" value="RNA_pol_Rpb1_4"/>
    <property type="match status" value="1"/>
</dbReference>
<evidence type="ECO:0000256" key="1">
    <source>
        <dbReference type="ARBA" id="ARBA00022478"/>
    </source>
</evidence>
<dbReference type="Pfam" id="PF04983">
    <property type="entry name" value="RNA_pol_Rpb1_3"/>
    <property type="match status" value="1"/>
</dbReference>
<dbReference type="Gene3D" id="2.40.50.100">
    <property type="match status" value="3"/>
</dbReference>
<evidence type="ECO:0000313" key="13">
    <source>
        <dbReference type="Proteomes" id="UP001265700"/>
    </source>
</evidence>
<dbReference type="InterPro" id="IPR012754">
    <property type="entry name" value="DNA-dir_RpoC_beta_prime_bact"/>
</dbReference>
<accession>A0ABU1WSR0</accession>
<feature type="binding site" evidence="8">
    <location>
        <position position="813"/>
    </location>
    <ligand>
        <name>Zn(2+)</name>
        <dbReference type="ChEBI" id="CHEBI:29105"/>
        <label>2</label>
    </ligand>
</feature>
<dbReference type="SMART" id="SM00663">
    <property type="entry name" value="RPOLA_N"/>
    <property type="match status" value="1"/>
</dbReference>
<keyword evidence="1 8" id="KW-0240">DNA-directed RNA polymerase</keyword>
<dbReference type="RefSeq" id="WP_310320896.1">
    <property type="nucleotide sequence ID" value="NZ_JAVDWU010000011.1"/>
</dbReference>
<evidence type="ECO:0000256" key="4">
    <source>
        <dbReference type="ARBA" id="ARBA00022723"/>
    </source>
</evidence>
<dbReference type="Pfam" id="PF00623">
    <property type="entry name" value="RNA_pol_Rpb1_2"/>
    <property type="match status" value="1"/>
</dbReference>
<dbReference type="InterPro" id="IPR038120">
    <property type="entry name" value="Rpb1_funnel_sf"/>
</dbReference>
<dbReference type="Gene3D" id="4.10.860.120">
    <property type="entry name" value="RNA polymerase II, clamp domain"/>
    <property type="match status" value="1"/>
</dbReference>
<feature type="binding site" evidence="8">
    <location>
        <position position="887"/>
    </location>
    <ligand>
        <name>Zn(2+)</name>
        <dbReference type="ChEBI" id="CHEBI:29105"/>
        <label>2</label>
    </ligand>
</feature>
<dbReference type="InterPro" id="IPR006592">
    <property type="entry name" value="RNA_pol_N"/>
</dbReference>
<comment type="subunit">
    <text evidence="8">The RNAP catalytic core consists of 2 alpha, 1 beta, 1 beta' and 1 omega subunit. When a sigma factor is associated with the core the holoenzyme is formed, which can initiate transcription.</text>
</comment>
<dbReference type="SUPFAM" id="SSF64484">
    <property type="entry name" value="beta and beta-prime subunits of DNA dependent RNA-polymerase"/>
    <property type="match status" value="1"/>
</dbReference>
<dbReference type="Gene3D" id="1.10.132.30">
    <property type="match status" value="1"/>
</dbReference>
<dbReference type="InterPro" id="IPR007066">
    <property type="entry name" value="RNA_pol_Rpb1_3"/>
</dbReference>
<evidence type="ECO:0000256" key="10">
    <source>
        <dbReference type="SAM" id="MobiDB-lite"/>
    </source>
</evidence>
<dbReference type="Pfam" id="PF04998">
    <property type="entry name" value="RNA_pol_Rpb1_5"/>
    <property type="match status" value="1"/>
</dbReference>
<dbReference type="PANTHER" id="PTHR19376">
    <property type="entry name" value="DNA-DIRECTED RNA POLYMERASE"/>
    <property type="match status" value="1"/>
</dbReference>
<name>A0ABU1WSR0_9BURK</name>
<dbReference type="Gene3D" id="1.10.274.100">
    <property type="entry name" value="RNA polymerase Rpb1, domain 3"/>
    <property type="match status" value="1"/>
</dbReference>
<dbReference type="InterPro" id="IPR007083">
    <property type="entry name" value="RNA_pol_Rpb1_4"/>
</dbReference>
<dbReference type="InterPro" id="IPR042102">
    <property type="entry name" value="RNA_pol_Rpb1_3_sf"/>
</dbReference>
<dbReference type="Proteomes" id="UP001265700">
    <property type="component" value="Unassembled WGS sequence"/>
</dbReference>
<gene>
    <name evidence="8" type="primary">rpoC</name>
    <name evidence="12" type="ORF">J2W49_004291</name>
</gene>
<dbReference type="CDD" id="cd01609">
    <property type="entry name" value="RNAP_beta'_N"/>
    <property type="match status" value="1"/>
</dbReference>
<dbReference type="InterPro" id="IPR045867">
    <property type="entry name" value="DNA-dir_RpoC_beta_prime"/>
</dbReference>
<dbReference type="InterPro" id="IPR044893">
    <property type="entry name" value="RNA_pol_Rpb1_clamp_domain"/>
</dbReference>
<evidence type="ECO:0000256" key="3">
    <source>
        <dbReference type="ARBA" id="ARBA00022695"/>
    </source>
</evidence>
<organism evidence="12 13">
    <name type="scientific">Hydrogenophaga palleronii</name>
    <dbReference type="NCBI Taxonomy" id="65655"/>
    <lineage>
        <taxon>Bacteria</taxon>
        <taxon>Pseudomonadati</taxon>
        <taxon>Pseudomonadota</taxon>
        <taxon>Betaproteobacteria</taxon>
        <taxon>Burkholderiales</taxon>
        <taxon>Comamonadaceae</taxon>
        <taxon>Hydrogenophaga</taxon>
    </lineage>
</organism>
<dbReference type="CDD" id="cd02655">
    <property type="entry name" value="RNAP_beta'_C"/>
    <property type="match status" value="1"/>
</dbReference>
<feature type="binding site" evidence="8">
    <location>
        <position position="88"/>
    </location>
    <ligand>
        <name>Zn(2+)</name>
        <dbReference type="ChEBI" id="CHEBI:29105"/>
        <label>1</label>
    </ligand>
</feature>
<dbReference type="PANTHER" id="PTHR19376:SF54">
    <property type="entry name" value="DNA-DIRECTED RNA POLYMERASE SUBUNIT BETA"/>
    <property type="match status" value="1"/>
</dbReference>
<dbReference type="Gene3D" id="1.10.1790.20">
    <property type="match status" value="1"/>
</dbReference>
<keyword evidence="13" id="KW-1185">Reference proteome</keyword>
<feature type="domain" description="RNA polymerase N-terminal" evidence="11">
    <location>
        <begin position="233"/>
        <end position="512"/>
    </location>
</feature>
<dbReference type="EMBL" id="JAVDWU010000011">
    <property type="protein sequence ID" value="MDR7152315.1"/>
    <property type="molecule type" value="Genomic_DNA"/>
</dbReference>
<evidence type="ECO:0000313" key="12">
    <source>
        <dbReference type="EMBL" id="MDR7152315.1"/>
    </source>
</evidence>
<comment type="similarity">
    <text evidence="8 9">Belongs to the RNA polymerase beta' chain family.</text>
</comment>
<dbReference type="HAMAP" id="MF_01322">
    <property type="entry name" value="RNApol_bact_RpoC"/>
    <property type="match status" value="1"/>
</dbReference>
<dbReference type="InterPro" id="IPR000722">
    <property type="entry name" value="RNA_pol_asu"/>
</dbReference>
<comment type="cofactor">
    <cofactor evidence="8">
        <name>Mg(2+)</name>
        <dbReference type="ChEBI" id="CHEBI:18420"/>
    </cofactor>
    <text evidence="8">Binds 1 Mg(2+) ion per subunit.</text>
</comment>
<evidence type="ECO:0000256" key="7">
    <source>
        <dbReference type="ARBA" id="ARBA00048552"/>
    </source>
</evidence>
<feature type="binding site" evidence="8">
    <location>
        <position position="894"/>
    </location>
    <ligand>
        <name>Zn(2+)</name>
        <dbReference type="ChEBI" id="CHEBI:29105"/>
        <label>2</label>
    </ligand>
</feature>
<reference evidence="12 13" key="1">
    <citation type="submission" date="2023-07" db="EMBL/GenBank/DDBJ databases">
        <title>Sorghum-associated microbial communities from plants grown in Nebraska, USA.</title>
        <authorList>
            <person name="Schachtman D."/>
        </authorList>
    </citation>
    <scope>NUCLEOTIDE SEQUENCE [LARGE SCALE GENOMIC DNA]</scope>
    <source>
        <strain evidence="12 13">4249</strain>
    </source>
</reference>
<dbReference type="Pfam" id="PF04997">
    <property type="entry name" value="RNA_pol_Rpb1_1"/>
    <property type="match status" value="1"/>
</dbReference>
<evidence type="ECO:0000259" key="11">
    <source>
        <dbReference type="SMART" id="SM00663"/>
    </source>
</evidence>
<evidence type="ECO:0000256" key="2">
    <source>
        <dbReference type="ARBA" id="ARBA00022679"/>
    </source>
</evidence>
<feature type="region of interest" description="Disordered" evidence="10">
    <location>
        <begin position="1391"/>
        <end position="1410"/>
    </location>
</feature>
<feature type="binding site" evidence="8">
    <location>
        <position position="897"/>
    </location>
    <ligand>
        <name>Zn(2+)</name>
        <dbReference type="ChEBI" id="CHEBI:29105"/>
        <label>2</label>
    </ligand>
</feature>
<keyword evidence="2 8" id="KW-0808">Transferase</keyword>
<feature type="binding site" evidence="8">
    <location>
        <position position="462"/>
    </location>
    <ligand>
        <name>Mg(2+)</name>
        <dbReference type="ChEBI" id="CHEBI:18420"/>
    </ligand>
</feature>
<dbReference type="GO" id="GO:0003899">
    <property type="term" value="F:DNA-directed RNA polymerase activity"/>
    <property type="evidence" value="ECO:0007669"/>
    <property type="project" value="UniProtKB-EC"/>
</dbReference>
<feature type="binding site" evidence="8">
    <location>
        <position position="70"/>
    </location>
    <ligand>
        <name>Zn(2+)</name>
        <dbReference type="ChEBI" id="CHEBI:29105"/>
        <label>1</label>
    </ligand>
</feature>
<dbReference type="EC" id="2.7.7.6" evidence="8"/>
<evidence type="ECO:0000256" key="6">
    <source>
        <dbReference type="ARBA" id="ARBA00023163"/>
    </source>
</evidence>
<evidence type="ECO:0000256" key="8">
    <source>
        <dbReference type="HAMAP-Rule" id="MF_01322"/>
    </source>
</evidence>
<dbReference type="Gene3D" id="2.40.40.20">
    <property type="match status" value="1"/>
</dbReference>
<dbReference type="Gene3D" id="1.10.40.90">
    <property type="match status" value="1"/>
</dbReference>
<evidence type="ECO:0000256" key="9">
    <source>
        <dbReference type="RuleBase" id="RU004279"/>
    </source>
</evidence>
<keyword evidence="6 8" id="KW-0804">Transcription</keyword>